<evidence type="ECO:0000256" key="1">
    <source>
        <dbReference type="SAM" id="MobiDB-lite"/>
    </source>
</evidence>
<gene>
    <name evidence="2" type="ORF">TNCV_2146761</name>
</gene>
<feature type="region of interest" description="Disordered" evidence="1">
    <location>
        <begin position="68"/>
        <end position="94"/>
    </location>
</feature>
<dbReference type="Proteomes" id="UP000887159">
    <property type="component" value="Unassembled WGS sequence"/>
</dbReference>
<name>A0A8X6T6Q4_TRICX</name>
<evidence type="ECO:0000313" key="2">
    <source>
        <dbReference type="EMBL" id="GFY19983.1"/>
    </source>
</evidence>
<dbReference type="AlphaFoldDB" id="A0A8X6T6Q4"/>
<keyword evidence="3" id="KW-1185">Reference proteome</keyword>
<feature type="compositionally biased region" description="Polar residues" evidence="1">
    <location>
        <begin position="80"/>
        <end position="94"/>
    </location>
</feature>
<accession>A0A8X6T6Q4</accession>
<organism evidence="2 3">
    <name type="scientific">Trichonephila clavipes</name>
    <name type="common">Golden silk orbweaver</name>
    <name type="synonym">Nephila clavipes</name>
    <dbReference type="NCBI Taxonomy" id="2585209"/>
    <lineage>
        <taxon>Eukaryota</taxon>
        <taxon>Metazoa</taxon>
        <taxon>Ecdysozoa</taxon>
        <taxon>Arthropoda</taxon>
        <taxon>Chelicerata</taxon>
        <taxon>Arachnida</taxon>
        <taxon>Araneae</taxon>
        <taxon>Araneomorphae</taxon>
        <taxon>Entelegynae</taxon>
        <taxon>Araneoidea</taxon>
        <taxon>Nephilidae</taxon>
        <taxon>Trichonephila</taxon>
    </lineage>
</organism>
<sequence length="94" mass="10282">MIDGNYRNDNSRPSYIVVSDTDFCGIGLGSNLGEAMVVCKCILPLRHRGNLNIRPASSHFEKLLEGETRWDSSDHPQGVLPQNSSKADPNLAQG</sequence>
<proteinExistence type="predicted"/>
<evidence type="ECO:0000313" key="3">
    <source>
        <dbReference type="Proteomes" id="UP000887159"/>
    </source>
</evidence>
<reference evidence="2" key="1">
    <citation type="submission" date="2020-08" db="EMBL/GenBank/DDBJ databases">
        <title>Multicomponent nature underlies the extraordinary mechanical properties of spider dragline silk.</title>
        <authorList>
            <person name="Kono N."/>
            <person name="Nakamura H."/>
            <person name="Mori M."/>
            <person name="Yoshida Y."/>
            <person name="Ohtoshi R."/>
            <person name="Malay A.D."/>
            <person name="Moran D.A.P."/>
            <person name="Tomita M."/>
            <person name="Numata K."/>
            <person name="Arakawa K."/>
        </authorList>
    </citation>
    <scope>NUCLEOTIDE SEQUENCE</scope>
</reference>
<protein>
    <submittedName>
        <fullName evidence="2">Uncharacterized protein</fullName>
    </submittedName>
</protein>
<dbReference type="EMBL" id="BMAU01021354">
    <property type="protein sequence ID" value="GFY19983.1"/>
    <property type="molecule type" value="Genomic_DNA"/>
</dbReference>
<comment type="caution">
    <text evidence="2">The sequence shown here is derived from an EMBL/GenBank/DDBJ whole genome shotgun (WGS) entry which is preliminary data.</text>
</comment>